<feature type="transmembrane region" description="Helical" evidence="1">
    <location>
        <begin position="30"/>
        <end position="48"/>
    </location>
</feature>
<dbReference type="EMBL" id="JACYTR010000116">
    <property type="protein sequence ID" value="MBD8528292.1"/>
    <property type="molecule type" value="Genomic_DNA"/>
</dbReference>
<protein>
    <submittedName>
        <fullName evidence="3">Uncharacterized protein</fullName>
    </submittedName>
</protein>
<keyword evidence="1" id="KW-0472">Membrane</keyword>
<organism evidence="3 4">
    <name type="scientific">Pseudomarimonas arenosa</name>
    <dbReference type="NCBI Taxonomy" id="2774145"/>
    <lineage>
        <taxon>Bacteria</taxon>
        <taxon>Pseudomonadati</taxon>
        <taxon>Pseudomonadota</taxon>
        <taxon>Gammaproteobacteria</taxon>
        <taxon>Lysobacterales</taxon>
        <taxon>Lysobacteraceae</taxon>
        <taxon>Pseudomarimonas</taxon>
    </lineage>
</organism>
<keyword evidence="1" id="KW-1133">Transmembrane helix</keyword>
<gene>
    <name evidence="3" type="ORF">IFO71_21310</name>
</gene>
<keyword evidence="2" id="KW-0732">Signal</keyword>
<evidence type="ECO:0000313" key="4">
    <source>
        <dbReference type="Proteomes" id="UP000613768"/>
    </source>
</evidence>
<keyword evidence="1" id="KW-0812">Transmembrane</keyword>
<dbReference type="AlphaFoldDB" id="A0AAW3ZVH6"/>
<feature type="transmembrane region" description="Helical" evidence="1">
    <location>
        <begin position="88"/>
        <end position="107"/>
    </location>
</feature>
<proteinExistence type="predicted"/>
<evidence type="ECO:0000256" key="1">
    <source>
        <dbReference type="SAM" id="Phobius"/>
    </source>
</evidence>
<dbReference type="Proteomes" id="UP000613768">
    <property type="component" value="Unassembled WGS sequence"/>
</dbReference>
<evidence type="ECO:0000313" key="3">
    <source>
        <dbReference type="EMBL" id="MBD8528292.1"/>
    </source>
</evidence>
<keyword evidence="4" id="KW-1185">Reference proteome</keyword>
<sequence length="118" mass="12138">MSKVLALSVALLGVTGMVAAALVEHSIAYGVAAIFALSVFALPPGRSTTSMAAFRFRASATIGVLVAVCCLGAASLGFSAGFVTPARWLLILSLCVILLEGLIPVWGEMARSSDPRQD</sequence>
<name>A0AAW3ZVH6_9GAMM</name>
<reference evidence="3 4" key="1">
    <citation type="submission" date="2020-09" db="EMBL/GenBank/DDBJ databases">
        <title>Pseudoxanthomonas sp. CAU 1598 isolated from sand of Yaerae Beach.</title>
        <authorList>
            <person name="Kim W."/>
        </authorList>
    </citation>
    <scope>NUCLEOTIDE SEQUENCE [LARGE SCALE GENOMIC DNA]</scope>
    <source>
        <strain evidence="3 4">CAU 1598</strain>
    </source>
</reference>
<feature type="transmembrane region" description="Helical" evidence="1">
    <location>
        <begin position="60"/>
        <end position="82"/>
    </location>
</feature>
<dbReference type="RefSeq" id="WP_192031709.1">
    <property type="nucleotide sequence ID" value="NZ_JACYTR010000116.1"/>
</dbReference>
<evidence type="ECO:0000256" key="2">
    <source>
        <dbReference type="SAM" id="SignalP"/>
    </source>
</evidence>
<feature type="signal peptide" evidence="2">
    <location>
        <begin position="1"/>
        <end position="20"/>
    </location>
</feature>
<feature type="chain" id="PRO_5043487137" evidence="2">
    <location>
        <begin position="21"/>
        <end position="118"/>
    </location>
</feature>
<comment type="caution">
    <text evidence="3">The sequence shown here is derived from an EMBL/GenBank/DDBJ whole genome shotgun (WGS) entry which is preliminary data.</text>
</comment>
<accession>A0AAW3ZVH6</accession>